<feature type="transmembrane region" description="Helical" evidence="1">
    <location>
        <begin position="120"/>
        <end position="140"/>
    </location>
</feature>
<dbReference type="RefSeq" id="WP_086951208.1">
    <property type="nucleotide sequence ID" value="NZ_FWFD01000008.1"/>
</dbReference>
<feature type="transmembrane region" description="Helical" evidence="1">
    <location>
        <begin position="185"/>
        <end position="208"/>
    </location>
</feature>
<dbReference type="Pfam" id="PF06570">
    <property type="entry name" value="DUF1129"/>
    <property type="match status" value="1"/>
</dbReference>
<reference evidence="3" key="1">
    <citation type="submission" date="2017-02" db="EMBL/GenBank/DDBJ databases">
        <authorList>
            <person name="Dridi B."/>
        </authorList>
    </citation>
    <scope>NUCLEOTIDE SEQUENCE [LARGE SCALE GENOMIC DNA]</scope>
    <source>
        <strain evidence="3">bH819</strain>
    </source>
</reference>
<dbReference type="AlphaFoldDB" id="A0A1X6WMT0"/>
<feature type="transmembrane region" description="Helical" evidence="1">
    <location>
        <begin position="247"/>
        <end position="266"/>
    </location>
</feature>
<keyword evidence="1" id="KW-0472">Membrane</keyword>
<dbReference type="EMBL" id="FWFD01000008">
    <property type="protein sequence ID" value="SLM85575.1"/>
    <property type="molecule type" value="Genomic_DNA"/>
</dbReference>
<feature type="transmembrane region" description="Helical" evidence="1">
    <location>
        <begin position="160"/>
        <end position="179"/>
    </location>
</feature>
<gene>
    <name evidence="2" type="ORF">FM121_05705</name>
</gene>
<feature type="transmembrane region" description="Helical" evidence="1">
    <location>
        <begin position="94"/>
        <end position="114"/>
    </location>
</feature>
<dbReference type="InterPro" id="IPR009214">
    <property type="entry name" value="DUF1129"/>
</dbReference>
<feature type="transmembrane region" description="Helical" evidence="1">
    <location>
        <begin position="215"/>
        <end position="235"/>
    </location>
</feature>
<sequence>MTKEEKLIEENNVLREKLTSENKEYYEKILIYIRTKSLFRAELDIELILIELLNDILEAQSNGESAEKYFGENPQPMLDKLLDQLPKIATNKKVTLVLMIFGISSLFSLFSSLTRINPSINVLTLILNGLISLAFVKLIFWMINQFTFKPNTKKKKEYSIVFLISFLFIGLTFVSNYLGSLWLSISVPSMTGLVITWSGLVIYSLWVLLKKKREYYYSIVSLALLNLIPTIQYIPSAKVLLATNTNKTIFIVLILVLIYGSMYLNFKKTK</sequence>
<organism evidence="2 3">
    <name type="scientific">Vagococcus fluvialis bH819</name>
    <dbReference type="NCBI Taxonomy" id="1255619"/>
    <lineage>
        <taxon>Bacteria</taxon>
        <taxon>Bacillati</taxon>
        <taxon>Bacillota</taxon>
        <taxon>Bacilli</taxon>
        <taxon>Lactobacillales</taxon>
        <taxon>Enterococcaceae</taxon>
        <taxon>Vagococcus</taxon>
    </lineage>
</organism>
<evidence type="ECO:0008006" key="4">
    <source>
        <dbReference type="Google" id="ProtNLM"/>
    </source>
</evidence>
<evidence type="ECO:0000313" key="3">
    <source>
        <dbReference type="Proteomes" id="UP000195918"/>
    </source>
</evidence>
<dbReference type="SUPFAM" id="SSF158560">
    <property type="entry name" value="BH3980-like"/>
    <property type="match status" value="1"/>
</dbReference>
<keyword evidence="1" id="KW-1133">Transmembrane helix</keyword>
<accession>A0A1X6WMT0</accession>
<keyword evidence="3" id="KW-1185">Reference proteome</keyword>
<keyword evidence="1" id="KW-0812">Transmembrane</keyword>
<proteinExistence type="predicted"/>
<dbReference type="Proteomes" id="UP000195918">
    <property type="component" value="Unassembled WGS sequence"/>
</dbReference>
<evidence type="ECO:0000313" key="2">
    <source>
        <dbReference type="EMBL" id="SLM85575.1"/>
    </source>
</evidence>
<dbReference type="OrthoDB" id="1655249at2"/>
<name>A0A1X6WMT0_9ENTE</name>
<evidence type="ECO:0000256" key="1">
    <source>
        <dbReference type="SAM" id="Phobius"/>
    </source>
</evidence>
<protein>
    <recommendedName>
        <fullName evidence="4">Integral membrane protein</fullName>
    </recommendedName>
</protein>